<organism evidence="2 3">
    <name type="scientific">Pelobates cultripes</name>
    <name type="common">Western spadefoot toad</name>
    <dbReference type="NCBI Taxonomy" id="61616"/>
    <lineage>
        <taxon>Eukaryota</taxon>
        <taxon>Metazoa</taxon>
        <taxon>Chordata</taxon>
        <taxon>Craniata</taxon>
        <taxon>Vertebrata</taxon>
        <taxon>Euteleostomi</taxon>
        <taxon>Amphibia</taxon>
        <taxon>Batrachia</taxon>
        <taxon>Anura</taxon>
        <taxon>Pelobatoidea</taxon>
        <taxon>Pelobatidae</taxon>
        <taxon>Pelobates</taxon>
    </lineage>
</organism>
<protein>
    <submittedName>
        <fullName evidence="2">Uncharacterized protein</fullName>
    </submittedName>
</protein>
<evidence type="ECO:0000313" key="3">
    <source>
        <dbReference type="Proteomes" id="UP001295444"/>
    </source>
</evidence>
<accession>A0AAD1R035</accession>
<dbReference type="EMBL" id="OW240912">
    <property type="protein sequence ID" value="CAH2219835.1"/>
    <property type="molecule type" value="Genomic_DNA"/>
</dbReference>
<dbReference type="AlphaFoldDB" id="A0AAD1R035"/>
<proteinExistence type="predicted"/>
<feature type="non-terminal residue" evidence="2">
    <location>
        <position position="1"/>
    </location>
</feature>
<feature type="compositionally biased region" description="Basic and acidic residues" evidence="1">
    <location>
        <begin position="19"/>
        <end position="38"/>
    </location>
</feature>
<reference evidence="2" key="1">
    <citation type="submission" date="2022-03" db="EMBL/GenBank/DDBJ databases">
        <authorList>
            <person name="Alioto T."/>
            <person name="Alioto T."/>
            <person name="Gomez Garrido J."/>
        </authorList>
    </citation>
    <scope>NUCLEOTIDE SEQUENCE</scope>
</reference>
<dbReference type="Proteomes" id="UP001295444">
    <property type="component" value="Chromosome 01"/>
</dbReference>
<keyword evidence="3" id="KW-1185">Reference proteome</keyword>
<gene>
    <name evidence="2" type="ORF">PECUL_23A002229</name>
</gene>
<evidence type="ECO:0000313" key="2">
    <source>
        <dbReference type="EMBL" id="CAH2219835.1"/>
    </source>
</evidence>
<name>A0AAD1R035_PELCU</name>
<feature type="compositionally biased region" description="Low complexity" evidence="1">
    <location>
        <begin position="39"/>
        <end position="58"/>
    </location>
</feature>
<evidence type="ECO:0000256" key="1">
    <source>
        <dbReference type="SAM" id="MobiDB-lite"/>
    </source>
</evidence>
<sequence length="58" mass="6500">VKATQPIPDITIPTLQNRYSRDPQPHHTDNNGKYRAKDLNTASQNTTTTAQLPDTTPR</sequence>
<feature type="region of interest" description="Disordered" evidence="1">
    <location>
        <begin position="1"/>
        <end position="58"/>
    </location>
</feature>